<reference evidence="2" key="1">
    <citation type="submission" date="2023-07" db="EMBL/GenBank/DDBJ databases">
        <authorList>
            <consortium name="AG Swart"/>
            <person name="Singh M."/>
            <person name="Singh A."/>
            <person name="Seah K."/>
            <person name="Emmerich C."/>
        </authorList>
    </citation>
    <scope>NUCLEOTIDE SEQUENCE</scope>
    <source>
        <strain evidence="2">DP1</strain>
    </source>
</reference>
<protein>
    <submittedName>
        <fullName evidence="2">Uncharacterized protein</fullName>
    </submittedName>
</protein>
<evidence type="ECO:0000313" key="3">
    <source>
        <dbReference type="Proteomes" id="UP001295684"/>
    </source>
</evidence>
<evidence type="ECO:0000256" key="1">
    <source>
        <dbReference type="SAM" id="Phobius"/>
    </source>
</evidence>
<dbReference type="AlphaFoldDB" id="A0AAD2D6G9"/>
<proteinExistence type="predicted"/>
<evidence type="ECO:0000313" key="2">
    <source>
        <dbReference type="EMBL" id="CAI2383074.1"/>
    </source>
</evidence>
<feature type="transmembrane region" description="Helical" evidence="1">
    <location>
        <begin position="31"/>
        <end position="49"/>
    </location>
</feature>
<keyword evidence="1" id="KW-1133">Transmembrane helix</keyword>
<keyword evidence="1" id="KW-0472">Membrane</keyword>
<dbReference type="EMBL" id="CAMPGE010025303">
    <property type="protein sequence ID" value="CAI2383074.1"/>
    <property type="molecule type" value="Genomic_DNA"/>
</dbReference>
<gene>
    <name evidence="2" type="ORF">ECRASSUSDP1_LOCUS24565</name>
</gene>
<keyword evidence="3" id="KW-1185">Reference proteome</keyword>
<sequence length="77" mass="8314">MSTLQIPFSQLLPSKSSVCPKNGLKIPFKNLAYPLLVILIVKTFVFTIFGSSNLGFPPPVGGIEFCGSGLGRVMGWR</sequence>
<accession>A0AAD2D6G9</accession>
<organism evidence="2 3">
    <name type="scientific">Euplotes crassus</name>
    <dbReference type="NCBI Taxonomy" id="5936"/>
    <lineage>
        <taxon>Eukaryota</taxon>
        <taxon>Sar</taxon>
        <taxon>Alveolata</taxon>
        <taxon>Ciliophora</taxon>
        <taxon>Intramacronucleata</taxon>
        <taxon>Spirotrichea</taxon>
        <taxon>Hypotrichia</taxon>
        <taxon>Euplotida</taxon>
        <taxon>Euplotidae</taxon>
        <taxon>Moneuplotes</taxon>
    </lineage>
</organism>
<name>A0AAD2D6G9_EUPCR</name>
<keyword evidence="1" id="KW-0812">Transmembrane</keyword>
<dbReference type="Proteomes" id="UP001295684">
    <property type="component" value="Unassembled WGS sequence"/>
</dbReference>
<comment type="caution">
    <text evidence="2">The sequence shown here is derived from an EMBL/GenBank/DDBJ whole genome shotgun (WGS) entry which is preliminary data.</text>
</comment>